<accession>A0A438KKL0</accession>
<evidence type="ECO:0000313" key="1">
    <source>
        <dbReference type="EMBL" id="RVX21745.1"/>
    </source>
</evidence>
<proteinExistence type="predicted"/>
<evidence type="ECO:0000313" key="2">
    <source>
        <dbReference type="Proteomes" id="UP000288805"/>
    </source>
</evidence>
<organism evidence="1 2">
    <name type="scientific">Vitis vinifera</name>
    <name type="common">Grape</name>
    <dbReference type="NCBI Taxonomy" id="29760"/>
    <lineage>
        <taxon>Eukaryota</taxon>
        <taxon>Viridiplantae</taxon>
        <taxon>Streptophyta</taxon>
        <taxon>Embryophyta</taxon>
        <taxon>Tracheophyta</taxon>
        <taxon>Spermatophyta</taxon>
        <taxon>Magnoliopsida</taxon>
        <taxon>eudicotyledons</taxon>
        <taxon>Gunneridae</taxon>
        <taxon>Pentapetalae</taxon>
        <taxon>rosids</taxon>
        <taxon>Vitales</taxon>
        <taxon>Vitaceae</taxon>
        <taxon>Viteae</taxon>
        <taxon>Vitis</taxon>
    </lineage>
</organism>
<comment type="caution">
    <text evidence="1">The sequence shown here is derived from an EMBL/GenBank/DDBJ whole genome shotgun (WGS) entry which is preliminary data.</text>
</comment>
<protein>
    <submittedName>
        <fullName evidence="1">Uncharacterized protein</fullName>
    </submittedName>
</protein>
<gene>
    <name evidence="1" type="ORF">CK203_000973</name>
</gene>
<name>A0A438KKL0_VITVI</name>
<dbReference type="AlphaFoldDB" id="A0A438KKL0"/>
<dbReference type="Proteomes" id="UP000288805">
    <property type="component" value="Unassembled WGS sequence"/>
</dbReference>
<dbReference type="EMBL" id="QGNW01000004">
    <property type="protein sequence ID" value="RVX21745.1"/>
    <property type="molecule type" value="Genomic_DNA"/>
</dbReference>
<reference evidence="1 2" key="1">
    <citation type="journal article" date="2018" name="PLoS Genet.">
        <title>Population sequencing reveals clonal diversity and ancestral inbreeding in the grapevine cultivar Chardonnay.</title>
        <authorList>
            <person name="Roach M.J."/>
            <person name="Johnson D.L."/>
            <person name="Bohlmann J."/>
            <person name="van Vuuren H.J."/>
            <person name="Jones S.J."/>
            <person name="Pretorius I.S."/>
            <person name="Schmidt S.A."/>
            <person name="Borneman A.R."/>
        </authorList>
    </citation>
    <scope>NUCLEOTIDE SEQUENCE [LARGE SCALE GENOMIC DNA]</scope>
    <source>
        <strain evidence="2">cv. Chardonnay</strain>
        <tissue evidence="1">Leaf</tissue>
    </source>
</reference>
<sequence>MALDRTDYKQVVDTTLEIAIRVEDDEFCEEECSLRFTVLLQLLIKRHTRLVHGIATGYTDVWEHSGGDWHIDVGKSPIIEDHYSPKLGNPLGCRGSTCVEVMITLHGNTILFGGMQMVAYRRRSQSGSVPWVEWERGSINQFELEDGYSAEMLAAQTLHTISRDQATVIPPIVTPVTIIEDPRSHMDKLERRIKQMRDPDEIISWDDPDDVPVATLPISFRMPDIERYMGVGCPRIHLRLYSIVMRALGLDEA</sequence>